<reference evidence="4" key="1">
    <citation type="journal article" date="2014" name="Int. J. Syst. Evol. Microbiol.">
        <title>Complete genome sequence of Corynebacterium casei LMG S-19264T (=DSM 44701T), isolated from a smear-ripened cheese.</title>
        <authorList>
            <consortium name="US DOE Joint Genome Institute (JGI-PGF)"/>
            <person name="Walter F."/>
            <person name="Albersmeier A."/>
            <person name="Kalinowski J."/>
            <person name="Ruckert C."/>
        </authorList>
    </citation>
    <scope>NUCLEOTIDE SEQUENCE</scope>
    <source>
        <strain evidence="4">JCM 4956</strain>
    </source>
</reference>
<dbReference type="SUPFAM" id="SSF46894">
    <property type="entry name" value="C-terminal effector domain of the bipartite response regulators"/>
    <property type="match status" value="1"/>
</dbReference>
<dbReference type="Gene3D" id="1.10.10.10">
    <property type="entry name" value="Winged helix-like DNA-binding domain superfamily/Winged helix DNA-binding domain"/>
    <property type="match status" value="1"/>
</dbReference>
<evidence type="ECO:0000259" key="3">
    <source>
        <dbReference type="PROSITE" id="PS50043"/>
    </source>
</evidence>
<dbReference type="InterPro" id="IPR011990">
    <property type="entry name" value="TPR-like_helical_dom_sf"/>
</dbReference>
<dbReference type="EMBL" id="BMWD01000023">
    <property type="protein sequence ID" value="GGX81485.1"/>
    <property type="molecule type" value="Genomic_DNA"/>
</dbReference>
<dbReference type="InterPro" id="IPR036388">
    <property type="entry name" value="WH-like_DNA-bd_sf"/>
</dbReference>
<dbReference type="Pfam" id="PF00196">
    <property type="entry name" value="GerE"/>
    <property type="match status" value="1"/>
</dbReference>
<reference evidence="4" key="2">
    <citation type="submission" date="2020-09" db="EMBL/GenBank/DDBJ databases">
        <authorList>
            <person name="Sun Q."/>
            <person name="Ohkuma M."/>
        </authorList>
    </citation>
    <scope>NUCLEOTIDE SEQUENCE</scope>
    <source>
        <strain evidence="4">JCM 4956</strain>
    </source>
</reference>
<keyword evidence="5" id="KW-1185">Reference proteome</keyword>
<evidence type="ECO:0000256" key="2">
    <source>
        <dbReference type="ARBA" id="ARBA00022840"/>
    </source>
</evidence>
<dbReference type="SMART" id="SM00421">
    <property type="entry name" value="HTH_LUXR"/>
    <property type="match status" value="1"/>
</dbReference>
<dbReference type="PANTHER" id="PTHR16305:SF35">
    <property type="entry name" value="TRANSCRIPTIONAL ACTIVATOR DOMAIN"/>
    <property type="match status" value="1"/>
</dbReference>
<comment type="caution">
    <text evidence="4">The sequence shown here is derived from an EMBL/GenBank/DDBJ whole genome shotgun (WGS) entry which is preliminary data.</text>
</comment>
<keyword evidence="2" id="KW-0067">ATP-binding</keyword>
<dbReference type="InterPro" id="IPR027417">
    <property type="entry name" value="P-loop_NTPase"/>
</dbReference>
<organism evidence="4 5">
    <name type="scientific">Streptomyces fructofermentans</name>
    <dbReference type="NCBI Taxonomy" id="152141"/>
    <lineage>
        <taxon>Bacteria</taxon>
        <taxon>Bacillati</taxon>
        <taxon>Actinomycetota</taxon>
        <taxon>Actinomycetes</taxon>
        <taxon>Kitasatosporales</taxon>
        <taxon>Streptomycetaceae</taxon>
        <taxon>Streptomyces</taxon>
    </lineage>
</organism>
<keyword evidence="1" id="KW-0547">Nucleotide-binding</keyword>
<dbReference type="PRINTS" id="PR00038">
    <property type="entry name" value="HTHLUXR"/>
</dbReference>
<dbReference type="InterPro" id="IPR016032">
    <property type="entry name" value="Sig_transdc_resp-reg_C-effctor"/>
</dbReference>
<accession>A0A918NMR2</accession>
<dbReference type="Pfam" id="PF13191">
    <property type="entry name" value="AAA_16"/>
    <property type="match status" value="1"/>
</dbReference>
<evidence type="ECO:0000256" key="1">
    <source>
        <dbReference type="ARBA" id="ARBA00022741"/>
    </source>
</evidence>
<dbReference type="GO" id="GO:0005737">
    <property type="term" value="C:cytoplasm"/>
    <property type="evidence" value="ECO:0007669"/>
    <property type="project" value="TreeGrafter"/>
</dbReference>
<name>A0A918NMR2_9ACTN</name>
<dbReference type="GO" id="GO:0005524">
    <property type="term" value="F:ATP binding"/>
    <property type="evidence" value="ECO:0007669"/>
    <property type="project" value="UniProtKB-KW"/>
</dbReference>
<dbReference type="GO" id="GO:0006355">
    <property type="term" value="P:regulation of DNA-templated transcription"/>
    <property type="evidence" value="ECO:0007669"/>
    <property type="project" value="InterPro"/>
</dbReference>
<dbReference type="PROSITE" id="PS50043">
    <property type="entry name" value="HTH_LUXR_2"/>
    <property type="match status" value="1"/>
</dbReference>
<dbReference type="PANTHER" id="PTHR16305">
    <property type="entry name" value="TESTICULAR SOLUBLE ADENYLYL CYCLASE"/>
    <property type="match status" value="1"/>
</dbReference>
<protein>
    <submittedName>
        <fullName evidence="4">Transcriptional regulator</fullName>
    </submittedName>
</protein>
<dbReference type="GO" id="GO:0004016">
    <property type="term" value="F:adenylate cyclase activity"/>
    <property type="evidence" value="ECO:0007669"/>
    <property type="project" value="TreeGrafter"/>
</dbReference>
<dbReference type="SUPFAM" id="SSF48452">
    <property type="entry name" value="TPR-like"/>
    <property type="match status" value="1"/>
</dbReference>
<dbReference type="CDD" id="cd06170">
    <property type="entry name" value="LuxR_C_like"/>
    <property type="match status" value="1"/>
</dbReference>
<dbReference type="Gene3D" id="1.25.40.10">
    <property type="entry name" value="Tetratricopeptide repeat domain"/>
    <property type="match status" value="1"/>
</dbReference>
<evidence type="ECO:0000313" key="5">
    <source>
        <dbReference type="Proteomes" id="UP000645555"/>
    </source>
</evidence>
<dbReference type="GO" id="GO:0003677">
    <property type="term" value="F:DNA binding"/>
    <property type="evidence" value="ECO:0007669"/>
    <property type="project" value="InterPro"/>
</dbReference>
<dbReference type="InterPro" id="IPR000792">
    <property type="entry name" value="Tscrpt_reg_LuxR_C"/>
</dbReference>
<dbReference type="SUPFAM" id="SSF52540">
    <property type="entry name" value="P-loop containing nucleoside triphosphate hydrolases"/>
    <property type="match status" value="1"/>
</dbReference>
<sequence>MASSAPRRRLRGRRGECEALDQVVAHARAGRGQVLVLRGEAGVGKSALLEFLVEGSGGCQVLRAVGVESEMELAFAGLHQLCVPLMGNLDRIPGPQRDALSVAFGLSAGSAPDRFLVGLAVLSLLAEAAEEQPIVCVVDDAQWLDQVSAQTLAFVARRLLAERVALVFAVRTTTSVGAGDQFGGLGEIVVRGLHDDDARILLESVVPGRLDEHVRDRIVSETRGNPLALLELTRGLSAADLAGGFGRPDARPLASQIEESYLRRIELLPAAAQRLLLAAAAEPVGDAPLLRRVAERLDIAPDAAAAVEATGLIDFGARVRFRHPLVRSAAYRGADPTVRRDVHRALAEATDSVFDSDRQAWHRAHAAVDPDEALAEELERSAGRAQARGGVAAAAAFLRRATELTPDSGRRATRAAAAAQATFASGSPDAALELLAAAQLGRLDEAQHARQSWLRAQIVFARRRGGEALPLLLDAAGRLAGVDAAQAREAYLDAIGSAVFAGRLPDHADVRDVAEAARTAPPATWPPRPSDLLLDALVAWFADGTVEGAPLLRAALEAFKGAAEDGGEDAMRWLWLTWLAAGDMWDDEAWHELTTRAVRSARESGALNFLPLALGYRAAMCVHAGEFGLAAMLIGEADSIVEVTGHSPMSYPAMLLMAWSGDARAESVIRSGIGEASSWGEGRAIGLGHYLLAVLYNGLGRYQDALTHGEQAMEYEDTSVVGFALAEAVESAARSGVPEAASAALRRLEERADASGTDWALGVLARSRALLCDGPSADRLYREAVERLGRSRIAVQLARTHLLYGEWLRRENRRVEAREHLRTAHGMLQGFGAAAFAERARRELLATGETLRPLPVDAGGVREALTAQEEQVARLAVDGMTNSEIGAALFISPRTVEWHLSKVFTKLDVKSRNKLRAALSDI</sequence>
<gene>
    <name evidence="4" type="ORF">GCM10010515_56390</name>
</gene>
<evidence type="ECO:0000313" key="4">
    <source>
        <dbReference type="EMBL" id="GGX81485.1"/>
    </source>
</evidence>
<proteinExistence type="predicted"/>
<dbReference type="RefSeq" id="WP_190038394.1">
    <property type="nucleotide sequence ID" value="NZ_BMWD01000023.1"/>
</dbReference>
<dbReference type="Proteomes" id="UP000645555">
    <property type="component" value="Unassembled WGS sequence"/>
</dbReference>
<dbReference type="InterPro" id="IPR041664">
    <property type="entry name" value="AAA_16"/>
</dbReference>
<feature type="domain" description="HTH luxR-type" evidence="3">
    <location>
        <begin position="858"/>
        <end position="922"/>
    </location>
</feature>
<dbReference type="AlphaFoldDB" id="A0A918NMR2"/>